<name>A0A523UUU1_UNCT6</name>
<reference evidence="4 5" key="1">
    <citation type="submission" date="2019-03" db="EMBL/GenBank/DDBJ databases">
        <title>Metabolic potential of uncultured bacteria and archaea associated with petroleum seepage in deep-sea sediments.</title>
        <authorList>
            <person name="Dong X."/>
            <person name="Hubert C."/>
        </authorList>
    </citation>
    <scope>NUCLEOTIDE SEQUENCE [LARGE SCALE GENOMIC DNA]</scope>
    <source>
        <strain evidence="4">E44_bin18</strain>
    </source>
</reference>
<dbReference type="CDD" id="cd15482">
    <property type="entry name" value="Sialidase_non-viral"/>
    <property type="match status" value="2"/>
</dbReference>
<dbReference type="InterPro" id="IPR036278">
    <property type="entry name" value="Sialidase_sf"/>
</dbReference>
<evidence type="ECO:0000313" key="5">
    <source>
        <dbReference type="Proteomes" id="UP000315525"/>
    </source>
</evidence>
<sequence>MKKRTVFGTLLVVVAAFCALFLIVHPWTQRPVKFEKKPTKRPGEWFLIQRAYPQFKINYEVLDQARLQAQEMRAKSLTQMPVAWKAAGPTNVGGRIADLAVDPRSNDTIYVGAASGGIVKSTDGGITWEEIFDDQPSLAIGAVAVDPNNPRTIYVGTGEPNAGGGSVTYGGSGVFKSTDAGETWENIGLGESRYIGRIIVDPTDSNRVFVAANGGLFSKNPERGVYRSEDAGGSWNRVLYLNDSTGAVDIAINPINPETLYAAMWMRIRGPDYRTFGSDDCRLYRTTNGGDSWQELAGGLPTGANVGRIGVSVCASNPRTLYAIYADATGYFLGVYKSTDGGDSWARTNDTGFTSFYSSYGWWFGNVRVDPTNENKVFALGITMYRTLNGGANWSRVAQSTHVDNHAIYIDPSDPNWIILGDDGGVFVSTNGGTIWSKSYHLPVTQFYTIHVDFSNPLRIYGGTQDNSTVRTLTGSVSDWDIILGGDGFYVNVDPTNSAIIYAEYQWGNLYKSTDTGNSWDDATNGISFSDRRNWSTPVIIDPSNHNTLYYGTYRLYRTRNGASSWSAISSDLTYGPGSGNITFGTITTIAVAPSDSNCIYVGTDDSNVWVTLNGGNNWNHISDLLPDRWVTRVAVDPYDALTAYVTFSGFKWDSPLPHVFRTTDAGVSWQDISSNLPEAPVNVIVVDSLHPNVLYLGTDVGTFYSTNIGSTWAPLGTDFPNSFVADMVLHNPTRTLVAGTYGRSAFKLDVTDIVGLESSKPLARPAMFELYQNRPNPFDSRTTISFSLTKPSSAVLEIYNTAGAKVRTLADRTFESGTHQVSWDGRDSSGRPLPAGSYIYRLRTQYHSRSKMMIILK</sequence>
<dbReference type="PANTHER" id="PTHR43739:SF5">
    <property type="entry name" value="EXO-ALPHA-SIALIDASE"/>
    <property type="match status" value="1"/>
</dbReference>
<gene>
    <name evidence="4" type="ORF">E3J62_04490</name>
</gene>
<evidence type="ECO:0000313" key="4">
    <source>
        <dbReference type="EMBL" id="TET46313.1"/>
    </source>
</evidence>
<dbReference type="InterPro" id="IPR031778">
    <property type="entry name" value="Sortilin_N"/>
</dbReference>
<dbReference type="InterPro" id="IPR052025">
    <property type="entry name" value="Xyloglucanase_GH74"/>
</dbReference>
<dbReference type="Pfam" id="PF15902">
    <property type="entry name" value="Sortilin-Vps10"/>
    <property type="match status" value="1"/>
</dbReference>
<protein>
    <submittedName>
        <fullName evidence="4">T9SS type A sorting domain-containing protein</fullName>
    </submittedName>
</protein>
<organism evidence="4 5">
    <name type="scientific">candidate division TA06 bacterium</name>
    <dbReference type="NCBI Taxonomy" id="2250710"/>
    <lineage>
        <taxon>Bacteria</taxon>
        <taxon>Bacteria division TA06</taxon>
    </lineage>
</organism>
<comment type="caution">
    <text evidence="4">The sequence shown here is derived from an EMBL/GenBank/DDBJ whole genome shotgun (WGS) entry which is preliminary data.</text>
</comment>
<dbReference type="SUPFAM" id="SSF50939">
    <property type="entry name" value="Sialidases"/>
    <property type="match status" value="1"/>
</dbReference>
<evidence type="ECO:0000259" key="2">
    <source>
        <dbReference type="Pfam" id="PF13860"/>
    </source>
</evidence>
<dbReference type="Pfam" id="PF13860">
    <property type="entry name" value="FlgD_ig"/>
    <property type="match status" value="1"/>
</dbReference>
<dbReference type="PANTHER" id="PTHR43739">
    <property type="entry name" value="XYLOGLUCANASE (EUROFUNG)"/>
    <property type="match status" value="1"/>
</dbReference>
<dbReference type="Proteomes" id="UP000315525">
    <property type="component" value="Unassembled WGS sequence"/>
</dbReference>
<proteinExistence type="predicted"/>
<dbReference type="AlphaFoldDB" id="A0A523UUU1"/>
<dbReference type="EMBL" id="SOJN01000057">
    <property type="protein sequence ID" value="TET46313.1"/>
    <property type="molecule type" value="Genomic_DNA"/>
</dbReference>
<dbReference type="Gene3D" id="2.60.40.4070">
    <property type="match status" value="1"/>
</dbReference>
<dbReference type="NCBIfam" id="TIGR04183">
    <property type="entry name" value="Por_Secre_tail"/>
    <property type="match status" value="1"/>
</dbReference>
<dbReference type="Gene3D" id="2.130.10.10">
    <property type="entry name" value="YVTN repeat-like/Quinoprotein amine dehydrogenase"/>
    <property type="match status" value="5"/>
</dbReference>
<feature type="domain" description="Sortilin N-terminal" evidence="3">
    <location>
        <begin position="174"/>
        <end position="297"/>
    </location>
</feature>
<evidence type="ECO:0000259" key="3">
    <source>
        <dbReference type="Pfam" id="PF15902"/>
    </source>
</evidence>
<feature type="domain" description="FlgD/Vpr Ig-like" evidence="2">
    <location>
        <begin position="780"/>
        <end position="843"/>
    </location>
</feature>
<evidence type="ECO:0000256" key="1">
    <source>
        <dbReference type="ARBA" id="ARBA00022737"/>
    </source>
</evidence>
<keyword evidence="1" id="KW-0677">Repeat</keyword>
<dbReference type="GO" id="GO:0010411">
    <property type="term" value="P:xyloglucan metabolic process"/>
    <property type="evidence" value="ECO:0007669"/>
    <property type="project" value="TreeGrafter"/>
</dbReference>
<dbReference type="InterPro" id="IPR025965">
    <property type="entry name" value="FlgD/Vpr_Ig-like"/>
</dbReference>
<dbReference type="InterPro" id="IPR026444">
    <property type="entry name" value="Secre_tail"/>
</dbReference>
<dbReference type="InterPro" id="IPR015943">
    <property type="entry name" value="WD40/YVTN_repeat-like_dom_sf"/>
</dbReference>
<dbReference type="SUPFAM" id="SSF110296">
    <property type="entry name" value="Oligoxyloglucan reducing end-specific cellobiohydrolase"/>
    <property type="match status" value="2"/>
</dbReference>
<accession>A0A523UUU1</accession>